<dbReference type="Proteomes" id="UP000515819">
    <property type="component" value="Chromosome"/>
</dbReference>
<evidence type="ECO:0000256" key="4">
    <source>
        <dbReference type="ARBA" id="ARBA00023136"/>
    </source>
</evidence>
<keyword evidence="2 5" id="KW-0812">Transmembrane</keyword>
<dbReference type="PANTHER" id="PTHR37306:SF1">
    <property type="entry name" value="COLICIN V PRODUCTION PROTEIN"/>
    <property type="match status" value="1"/>
</dbReference>
<evidence type="ECO:0000256" key="2">
    <source>
        <dbReference type="ARBA" id="ARBA00022692"/>
    </source>
</evidence>
<dbReference type="RefSeq" id="WP_249321520.1">
    <property type="nucleotide sequence ID" value="NZ_CP060632.1"/>
</dbReference>
<name>A0A7G9FNQ7_9FIRM</name>
<feature type="transmembrane region" description="Helical" evidence="5">
    <location>
        <begin position="158"/>
        <end position="181"/>
    </location>
</feature>
<dbReference type="KEGG" id="wcp:H9Q76_02510"/>
<protein>
    <submittedName>
        <fullName evidence="6">CvpA family protein</fullName>
    </submittedName>
</protein>
<keyword evidence="7" id="KW-1185">Reference proteome</keyword>
<keyword evidence="4 5" id="KW-0472">Membrane</keyword>
<sequence>MVYVVILAILTGMFIGFRRGFLRSVFKLLITILSVVLSYVLAPLIANWVISYTTLDDKLQASIASQMEETARQQVKNQLEASVGQYGITVTDDMVNAALDTQLSENQQADMLYQISMPEDARETILQNASANVADYAARSFYQYVAGCLAKMIVRAGVYVLTFLVISLLLFLLYMLLSLALRMASLGGLNRVMGAVFGGAQVLVYIWMVFIILHYVVGTSAGNVLMQQIQDNVVLSFIDSHNLLQPLADRMIAKIF</sequence>
<evidence type="ECO:0000256" key="3">
    <source>
        <dbReference type="ARBA" id="ARBA00022989"/>
    </source>
</evidence>
<gene>
    <name evidence="6" type="ORF">H9Q76_02510</name>
</gene>
<reference evidence="6 7" key="1">
    <citation type="submission" date="2020-08" db="EMBL/GenBank/DDBJ databases">
        <authorList>
            <person name="Liu C."/>
            <person name="Sun Q."/>
        </authorList>
    </citation>
    <scope>NUCLEOTIDE SEQUENCE [LARGE SCALE GENOMIC DNA]</scope>
    <source>
        <strain evidence="6 7">NSJ-4</strain>
    </source>
</reference>
<dbReference type="PANTHER" id="PTHR37306">
    <property type="entry name" value="COLICIN V PRODUCTION PROTEIN"/>
    <property type="match status" value="1"/>
</dbReference>
<evidence type="ECO:0000313" key="6">
    <source>
        <dbReference type="EMBL" id="QNM00189.1"/>
    </source>
</evidence>
<evidence type="ECO:0000256" key="1">
    <source>
        <dbReference type="ARBA" id="ARBA00004141"/>
    </source>
</evidence>
<accession>A0A7G9FNQ7</accession>
<dbReference type="GO" id="GO:0009403">
    <property type="term" value="P:toxin biosynthetic process"/>
    <property type="evidence" value="ECO:0007669"/>
    <property type="project" value="InterPro"/>
</dbReference>
<proteinExistence type="predicted"/>
<evidence type="ECO:0000256" key="5">
    <source>
        <dbReference type="SAM" id="Phobius"/>
    </source>
</evidence>
<organism evidence="6 7">
    <name type="scientific">Wujia chipingensis</name>
    <dbReference type="NCBI Taxonomy" id="2763670"/>
    <lineage>
        <taxon>Bacteria</taxon>
        <taxon>Bacillati</taxon>
        <taxon>Bacillota</taxon>
        <taxon>Clostridia</taxon>
        <taxon>Lachnospirales</taxon>
        <taxon>Lachnospiraceae</taxon>
        <taxon>Wujia</taxon>
    </lineage>
</organism>
<dbReference type="GO" id="GO:0016020">
    <property type="term" value="C:membrane"/>
    <property type="evidence" value="ECO:0007669"/>
    <property type="project" value="UniProtKB-SubCell"/>
</dbReference>
<feature type="transmembrane region" description="Helical" evidence="5">
    <location>
        <begin position="28"/>
        <end position="50"/>
    </location>
</feature>
<dbReference type="EMBL" id="CP060632">
    <property type="protein sequence ID" value="QNM00189.1"/>
    <property type="molecule type" value="Genomic_DNA"/>
</dbReference>
<keyword evidence="3 5" id="KW-1133">Transmembrane helix</keyword>
<comment type="subcellular location">
    <subcellularLocation>
        <location evidence="1">Membrane</location>
        <topology evidence="1">Multi-pass membrane protein</topology>
    </subcellularLocation>
</comment>
<dbReference type="AlphaFoldDB" id="A0A7G9FNQ7"/>
<evidence type="ECO:0000313" key="7">
    <source>
        <dbReference type="Proteomes" id="UP000515819"/>
    </source>
</evidence>
<dbReference type="Pfam" id="PF02674">
    <property type="entry name" value="Colicin_V"/>
    <property type="match status" value="2"/>
</dbReference>
<dbReference type="InterPro" id="IPR003825">
    <property type="entry name" value="Colicin-V_CvpA"/>
</dbReference>
<feature type="transmembrane region" description="Helical" evidence="5">
    <location>
        <begin position="193"/>
        <end position="217"/>
    </location>
</feature>